<dbReference type="Proteomes" id="UP000478052">
    <property type="component" value="Unassembled WGS sequence"/>
</dbReference>
<protein>
    <submittedName>
        <fullName evidence="1">THAP-type domain-containing protein</fullName>
    </submittedName>
</protein>
<proteinExistence type="predicted"/>
<dbReference type="OrthoDB" id="6608760at2759"/>
<organism evidence="1 2">
    <name type="scientific">Aphis craccivora</name>
    <name type="common">Cowpea aphid</name>
    <dbReference type="NCBI Taxonomy" id="307492"/>
    <lineage>
        <taxon>Eukaryota</taxon>
        <taxon>Metazoa</taxon>
        <taxon>Ecdysozoa</taxon>
        <taxon>Arthropoda</taxon>
        <taxon>Hexapoda</taxon>
        <taxon>Insecta</taxon>
        <taxon>Pterygota</taxon>
        <taxon>Neoptera</taxon>
        <taxon>Paraneoptera</taxon>
        <taxon>Hemiptera</taxon>
        <taxon>Sternorrhyncha</taxon>
        <taxon>Aphidomorpha</taxon>
        <taxon>Aphidoidea</taxon>
        <taxon>Aphididae</taxon>
        <taxon>Aphidini</taxon>
        <taxon>Aphis</taxon>
        <taxon>Aphis</taxon>
    </lineage>
</organism>
<gene>
    <name evidence="1" type="ORF">FWK35_00032504</name>
</gene>
<feature type="non-terminal residue" evidence="1">
    <location>
        <position position="1"/>
    </location>
</feature>
<accession>A0A6G0VRG2</accession>
<dbReference type="AlphaFoldDB" id="A0A6G0VRG2"/>
<reference evidence="1 2" key="1">
    <citation type="submission" date="2019-08" db="EMBL/GenBank/DDBJ databases">
        <title>Whole genome of Aphis craccivora.</title>
        <authorList>
            <person name="Voronova N.V."/>
            <person name="Shulinski R.S."/>
            <person name="Bandarenka Y.V."/>
            <person name="Zhorov D.G."/>
            <person name="Warner D."/>
        </authorList>
    </citation>
    <scope>NUCLEOTIDE SEQUENCE [LARGE SCALE GENOMIC DNA]</scope>
    <source>
        <strain evidence="1">180601</strain>
        <tissue evidence="1">Whole Body</tissue>
    </source>
</reference>
<evidence type="ECO:0000313" key="2">
    <source>
        <dbReference type="Proteomes" id="UP000478052"/>
    </source>
</evidence>
<evidence type="ECO:0000313" key="1">
    <source>
        <dbReference type="EMBL" id="KAF0705073.1"/>
    </source>
</evidence>
<feature type="non-terminal residue" evidence="1">
    <location>
        <position position="155"/>
    </location>
</feature>
<name>A0A6G0VRG2_APHCR</name>
<dbReference type="EMBL" id="VUJU01013369">
    <property type="protein sequence ID" value="KAF0705073.1"/>
    <property type="molecule type" value="Genomic_DNA"/>
</dbReference>
<keyword evidence="2" id="KW-1185">Reference proteome</keyword>
<sequence>DSDQILCSEIVTDEVLNTLEPEKNLFKFKPTSIGTVDYRNLDLLERNTFTYVCGYIMKKCLEKHVCQDCINYVCHQKQLDQSHLLVFLKAYFTSDHSTFGNLMVPHNDFYNFTYELENIFIKLFPSISIENGVGSKLRLHFSNVPFSHPCKHLML</sequence>
<comment type="caution">
    <text evidence="1">The sequence shown here is derived from an EMBL/GenBank/DDBJ whole genome shotgun (WGS) entry which is preliminary data.</text>
</comment>